<dbReference type="Proteomes" id="UP000032180">
    <property type="component" value="Chromosome 3"/>
</dbReference>
<dbReference type="AlphaFoldDB" id="A0A0D9VVB2"/>
<feature type="compositionally biased region" description="Basic and acidic residues" evidence="1">
    <location>
        <begin position="106"/>
        <end position="116"/>
    </location>
</feature>
<dbReference type="EnsemblPlants" id="LPERR03G18510.2">
    <property type="protein sequence ID" value="LPERR03G18510.2"/>
    <property type="gene ID" value="LPERR03G18510"/>
</dbReference>
<reference evidence="2 3" key="1">
    <citation type="submission" date="2012-08" db="EMBL/GenBank/DDBJ databases">
        <title>Oryza genome evolution.</title>
        <authorList>
            <person name="Wing R.A."/>
        </authorList>
    </citation>
    <scope>NUCLEOTIDE SEQUENCE</scope>
</reference>
<dbReference type="HOGENOM" id="CLU_1505614_0_0_1"/>
<feature type="region of interest" description="Disordered" evidence="1">
    <location>
        <begin position="41"/>
        <end position="125"/>
    </location>
</feature>
<keyword evidence="3" id="KW-1185">Reference proteome</keyword>
<organism evidence="2 3">
    <name type="scientific">Leersia perrieri</name>
    <dbReference type="NCBI Taxonomy" id="77586"/>
    <lineage>
        <taxon>Eukaryota</taxon>
        <taxon>Viridiplantae</taxon>
        <taxon>Streptophyta</taxon>
        <taxon>Embryophyta</taxon>
        <taxon>Tracheophyta</taxon>
        <taxon>Spermatophyta</taxon>
        <taxon>Magnoliopsida</taxon>
        <taxon>Liliopsida</taxon>
        <taxon>Poales</taxon>
        <taxon>Poaceae</taxon>
        <taxon>BOP clade</taxon>
        <taxon>Oryzoideae</taxon>
        <taxon>Oryzeae</taxon>
        <taxon>Oryzinae</taxon>
        <taxon>Leersia</taxon>
    </lineage>
</organism>
<proteinExistence type="predicted"/>
<dbReference type="Gramene" id="LPERR03G18510.2">
    <property type="protein sequence ID" value="LPERR03G18510.2"/>
    <property type="gene ID" value="LPERR03G18510"/>
</dbReference>
<name>A0A0D9VVB2_9ORYZ</name>
<evidence type="ECO:0000313" key="3">
    <source>
        <dbReference type="Proteomes" id="UP000032180"/>
    </source>
</evidence>
<reference evidence="3" key="2">
    <citation type="submission" date="2013-12" db="EMBL/GenBank/DDBJ databases">
        <authorList>
            <person name="Yu Y."/>
            <person name="Lee S."/>
            <person name="de Baynast K."/>
            <person name="Wissotski M."/>
            <person name="Liu L."/>
            <person name="Talag J."/>
            <person name="Goicoechea J."/>
            <person name="Angelova A."/>
            <person name="Jetty R."/>
            <person name="Kudrna D."/>
            <person name="Golser W."/>
            <person name="Rivera L."/>
            <person name="Zhang J."/>
            <person name="Wing R."/>
        </authorList>
    </citation>
    <scope>NUCLEOTIDE SEQUENCE</scope>
</reference>
<evidence type="ECO:0000256" key="1">
    <source>
        <dbReference type="SAM" id="MobiDB-lite"/>
    </source>
</evidence>
<protein>
    <submittedName>
        <fullName evidence="2">Uncharacterized protein</fullName>
    </submittedName>
</protein>
<evidence type="ECO:0000313" key="2">
    <source>
        <dbReference type="EnsemblPlants" id="LPERR03G18510.2"/>
    </source>
</evidence>
<accession>A0A0D9VVB2</accession>
<reference evidence="2" key="3">
    <citation type="submission" date="2015-04" db="UniProtKB">
        <authorList>
            <consortium name="EnsemblPlants"/>
        </authorList>
    </citation>
    <scope>IDENTIFICATION</scope>
</reference>
<sequence length="205" mass="22548">MACTVAAAVPPSMRQRRWCTHGRASSSRSWIEDKIARSGDLLPVAAPSPGEWRVPSAGQPRGEGRVPFTGQPGRATLSNSWVKDKESSQLPSRSRKRSPSPAPLDQRMEKRARSPESEDSEEEDFSNYFAGSSAAISPDPSELPVMCRPSASSAPCIFKALTGNWHKARKAQEVLKSNIANLQYIWYAVCTGISIYTQHSTLQWC</sequence>